<dbReference type="Gene3D" id="3.30.710.10">
    <property type="entry name" value="Potassium Channel Kv1.1, Chain A"/>
    <property type="match status" value="2"/>
</dbReference>
<feature type="repeat" description="RCC1" evidence="2">
    <location>
        <begin position="242"/>
        <end position="291"/>
    </location>
</feature>
<keyword evidence="6" id="KW-1185">Reference proteome</keyword>
<feature type="repeat" description="RCC1" evidence="2">
    <location>
        <begin position="292"/>
        <end position="355"/>
    </location>
</feature>
<accession>A0A409W313</accession>
<feature type="compositionally biased region" description="Basic and acidic residues" evidence="3">
    <location>
        <begin position="1363"/>
        <end position="1383"/>
    </location>
</feature>
<dbReference type="InterPro" id="IPR036770">
    <property type="entry name" value="Ankyrin_rpt-contain_sf"/>
</dbReference>
<feature type="domain" description="BTB" evidence="4">
    <location>
        <begin position="847"/>
        <end position="911"/>
    </location>
</feature>
<feature type="compositionally biased region" description="Gly residues" evidence="3">
    <location>
        <begin position="38"/>
        <end position="52"/>
    </location>
</feature>
<feature type="region of interest" description="Disordered" evidence="3">
    <location>
        <begin position="1197"/>
        <end position="1217"/>
    </location>
</feature>
<dbReference type="PANTHER" id="PTHR22872">
    <property type="entry name" value="BTK-BINDING PROTEIN-RELATED"/>
    <property type="match status" value="1"/>
</dbReference>
<feature type="compositionally biased region" description="Pro residues" evidence="3">
    <location>
        <begin position="1334"/>
        <end position="1343"/>
    </location>
</feature>
<feature type="compositionally biased region" description="Polar residues" evidence="3">
    <location>
        <begin position="1273"/>
        <end position="1294"/>
    </location>
</feature>
<evidence type="ECO:0000313" key="6">
    <source>
        <dbReference type="Proteomes" id="UP000284706"/>
    </source>
</evidence>
<dbReference type="PROSITE" id="PS50012">
    <property type="entry name" value="RCC1_3"/>
    <property type="match status" value="4"/>
</dbReference>
<evidence type="ECO:0000313" key="5">
    <source>
        <dbReference type="EMBL" id="PPQ72865.1"/>
    </source>
</evidence>
<dbReference type="Pfam" id="PF00651">
    <property type="entry name" value="BTB"/>
    <property type="match status" value="1"/>
</dbReference>
<dbReference type="FunCoup" id="A0A409W313">
    <property type="interactions" value="92"/>
</dbReference>
<feature type="compositionally biased region" description="Polar residues" evidence="3">
    <location>
        <begin position="1308"/>
        <end position="1326"/>
    </location>
</feature>
<reference evidence="5 6" key="1">
    <citation type="journal article" date="2018" name="Evol. Lett.">
        <title>Horizontal gene cluster transfer increased hallucinogenic mushroom diversity.</title>
        <authorList>
            <person name="Reynolds H.T."/>
            <person name="Vijayakumar V."/>
            <person name="Gluck-Thaler E."/>
            <person name="Korotkin H.B."/>
            <person name="Matheny P.B."/>
            <person name="Slot J.C."/>
        </authorList>
    </citation>
    <scope>NUCLEOTIDE SEQUENCE [LARGE SCALE GENOMIC DNA]</scope>
    <source>
        <strain evidence="5 6">SRW20</strain>
    </source>
</reference>
<dbReference type="InParanoid" id="A0A409W313"/>
<feature type="region of interest" description="Disordered" evidence="3">
    <location>
        <begin position="1135"/>
        <end position="1168"/>
    </location>
</feature>
<dbReference type="InterPro" id="IPR011333">
    <property type="entry name" value="SKP1/BTB/POZ_sf"/>
</dbReference>
<dbReference type="InterPro" id="IPR000408">
    <property type="entry name" value="Reg_chr_condens"/>
</dbReference>
<protein>
    <recommendedName>
        <fullName evidence="4">BTB domain-containing protein</fullName>
    </recommendedName>
</protein>
<dbReference type="SUPFAM" id="SSF48403">
    <property type="entry name" value="Ankyrin repeat"/>
    <property type="match status" value="1"/>
</dbReference>
<sequence>MSLLHDYFKTRNLQGFQRLLDGSSERGSATYALSTSAGGSGSNHTTGGGGGKSWNRSGGLTSHASSHIVDVNARDWLGRTVLHLVCASLEGIEYARALLKHPNIDVNLADTESSWTPLHRALYFANLPVALLLLQRSDIDTSLKDLEGYTAFDLYNSTVNGTKPDVGKQGAELFTWGTNRNAALGLSDANDRTYPDHVTISSMEDPAKLAKMNLAARFSPIHVRQIQMSKLHTAVVTDEAEGNVRLCGFGSGGRLGPTQHMQYALKPVPSLNLPIQSVALGQDHTLALTKSGEVYSWGHNRFSQLGYVLEVSAAPGGRHEEPIQTVPKRIVGPLKREVVVGVAASRNASACWTKETLFTWGTNTGQLGYDKNAQPVQITPRPVTKFSNPVIDIAMSDTVLVALLVNNHVECIWNDRHYRVSFPLNAFPSGIEPYRPPQSIRDSCISKVTCCDDTFAALSSNGEVFTFSSPNVNPDLSSSEGRGFKPQRVWALRKKFSAVKDVALGSDGSIIICTESGHVFVRTRNAKASSSKAFKFERIPYLQRVVGVCANSTGAFAALRVDYKPKPIEVVGNMIAEDLKTIQPYLEFYRAQELQDDRIITGSSTSDGRRRRSVHATRATSRHLDDEPEDDAGIERDIQDVLELCDVLSTEQRMRKAGGGNVLYDSIRLPHGADTMVHVQSGAAFPVHRVILGARSHVLAQVLAGLQPTQLKDPSLATSSITLKLLPSKPGPGLGVFKISRLSMGGCHPLSVLILLRYLYADELLAVWDLRIGAAVEKQLQSLHANSSQIKAELQALATILELPSLRAALEPPVKREPVPTMKQAMERLFENAQSQERSQALTPLSPDVVLELADEQIFAHSAILRARSPLFASFFGLEDWTRKRWNSDGVVRVDLKHLKWDVMRFVMAFLCFGADREMFNVLDFIPSVDHLLPFMFEVLAAAVGALQFHRLLLLKRIPPQNELLLERLVLLCSSVILAYCNISNACYILADATHYHVRPLIEKLQEYISVNMESFLESRILDEIPYSLVKQLAKFVKQRQLEKSPFARSEFFMQEMMVKHSDWLAGEDIPETIVRSTTTLKTVPRRDAAKISPPTPSRRSVPQRPPSNFVTAQPMLRRPPSGDEIFIMDEQNETSAPAATSQGPSSGSDVLRAVPSPPVWKSHSTPRVDMKTVMAEEAGQSNQHPPSRLSSAQNLTYASRPGSSRGSPAGDASDVQLMKKPSGTKLSAASTWRVNPLAEQTSDSRGVPPATPPKHSPLSSPSLPRESHRSAAGQTTNSRAQPLFTSSPHTTPRPQAPGPSLGPVFTPSRQTPSKSGPSSARNTSGGKAWAPLPVQPSTPTPSVPSRGMSFVAIQHSQQEAAPVKDNKRSLREIQEEEKSRQVEADFLKWWAEEEERVQQEALALAQFQESTSKQESKSNRKPRQHKPKGKAKGPSTHGGVNAEIAAPSKPASDTQHNLPASRKQQQQRKSHQVKDKGTSDP</sequence>
<dbReference type="InterPro" id="IPR051625">
    <property type="entry name" value="Signaling_Regulatory_Domain"/>
</dbReference>
<feature type="repeat" description="RCC1" evidence="2">
    <location>
        <begin position="355"/>
        <end position="406"/>
    </location>
</feature>
<evidence type="ECO:0000256" key="1">
    <source>
        <dbReference type="ARBA" id="ARBA00022737"/>
    </source>
</evidence>
<dbReference type="CDD" id="cd18186">
    <property type="entry name" value="BTB_POZ_ZBTB_KLHL-like"/>
    <property type="match status" value="1"/>
</dbReference>
<dbReference type="STRING" id="231916.A0A409W313"/>
<gene>
    <name evidence="5" type="ORF">CVT26_003488</name>
</gene>
<feature type="compositionally biased region" description="Basic and acidic residues" evidence="3">
    <location>
        <begin position="1473"/>
        <end position="1482"/>
    </location>
</feature>
<dbReference type="SUPFAM" id="SSF50985">
    <property type="entry name" value="RCC1/BLIP-II"/>
    <property type="match status" value="1"/>
</dbReference>
<feature type="region of interest" description="Disordered" evidence="3">
    <location>
        <begin position="1238"/>
        <end position="1383"/>
    </location>
</feature>
<name>A0A409W313_9AGAR</name>
<feature type="compositionally biased region" description="Basic residues" evidence="3">
    <location>
        <begin position="1420"/>
        <end position="1432"/>
    </location>
</feature>
<dbReference type="PRINTS" id="PR00633">
    <property type="entry name" value="RCCNDNSATION"/>
</dbReference>
<feature type="compositionally biased region" description="Polar residues" evidence="3">
    <location>
        <begin position="1135"/>
        <end position="1149"/>
    </location>
</feature>
<dbReference type="SUPFAM" id="SSF54695">
    <property type="entry name" value="POZ domain"/>
    <property type="match status" value="1"/>
</dbReference>
<keyword evidence="1" id="KW-0677">Repeat</keyword>
<feature type="region of interest" description="Disordered" evidence="3">
    <location>
        <begin position="1405"/>
        <end position="1482"/>
    </location>
</feature>
<dbReference type="InterPro" id="IPR000210">
    <property type="entry name" value="BTB/POZ_dom"/>
</dbReference>
<feature type="compositionally biased region" description="Low complexity" evidence="3">
    <location>
        <begin position="1199"/>
        <end position="1215"/>
    </location>
</feature>
<feature type="region of interest" description="Disordered" evidence="3">
    <location>
        <begin position="31"/>
        <end position="56"/>
    </location>
</feature>
<feature type="region of interest" description="Disordered" evidence="3">
    <location>
        <begin position="600"/>
        <end position="632"/>
    </location>
</feature>
<dbReference type="Pfam" id="PF12796">
    <property type="entry name" value="Ank_2"/>
    <property type="match status" value="1"/>
</dbReference>
<feature type="region of interest" description="Disordered" evidence="3">
    <location>
        <begin position="1084"/>
        <end position="1123"/>
    </location>
</feature>
<proteinExistence type="predicted"/>
<organism evidence="5 6">
    <name type="scientific">Gymnopilus dilepis</name>
    <dbReference type="NCBI Taxonomy" id="231916"/>
    <lineage>
        <taxon>Eukaryota</taxon>
        <taxon>Fungi</taxon>
        <taxon>Dikarya</taxon>
        <taxon>Basidiomycota</taxon>
        <taxon>Agaricomycotina</taxon>
        <taxon>Agaricomycetes</taxon>
        <taxon>Agaricomycetidae</taxon>
        <taxon>Agaricales</taxon>
        <taxon>Agaricineae</taxon>
        <taxon>Hymenogastraceae</taxon>
        <taxon>Gymnopilus</taxon>
    </lineage>
</organism>
<dbReference type="PANTHER" id="PTHR22872:SF2">
    <property type="entry name" value="INHIBITOR OF BRUTON TYROSINE KINASE"/>
    <property type="match status" value="1"/>
</dbReference>
<dbReference type="Proteomes" id="UP000284706">
    <property type="component" value="Unassembled WGS sequence"/>
</dbReference>
<feature type="domain" description="BTB" evidence="4">
    <location>
        <begin position="673"/>
        <end position="764"/>
    </location>
</feature>
<dbReference type="InterPro" id="IPR002110">
    <property type="entry name" value="Ankyrin_rpt"/>
</dbReference>
<comment type="caution">
    <text evidence="5">The sequence shown here is derived from an EMBL/GenBank/DDBJ whole genome shotgun (WGS) entry which is preliminary data.</text>
</comment>
<dbReference type="PROSITE" id="PS50097">
    <property type="entry name" value="BTB"/>
    <property type="match status" value="2"/>
</dbReference>
<feature type="repeat" description="RCC1" evidence="2">
    <location>
        <begin position="171"/>
        <end position="239"/>
    </location>
</feature>
<dbReference type="Pfam" id="PF13540">
    <property type="entry name" value="RCC1_2"/>
    <property type="match status" value="1"/>
</dbReference>
<dbReference type="Gene3D" id="1.25.40.20">
    <property type="entry name" value="Ankyrin repeat-containing domain"/>
    <property type="match status" value="1"/>
</dbReference>
<evidence type="ECO:0000256" key="3">
    <source>
        <dbReference type="SAM" id="MobiDB-lite"/>
    </source>
</evidence>
<evidence type="ECO:0000256" key="2">
    <source>
        <dbReference type="PROSITE-ProRule" id="PRU00235"/>
    </source>
</evidence>
<dbReference type="EMBL" id="NHYE01005435">
    <property type="protein sequence ID" value="PPQ72865.1"/>
    <property type="molecule type" value="Genomic_DNA"/>
</dbReference>
<dbReference type="Gene3D" id="2.130.10.30">
    <property type="entry name" value="Regulator of chromosome condensation 1/beta-lactamase-inhibitor protein II"/>
    <property type="match status" value="1"/>
</dbReference>
<dbReference type="InterPro" id="IPR009091">
    <property type="entry name" value="RCC1/BLIP-II"/>
</dbReference>
<evidence type="ECO:0000259" key="4">
    <source>
        <dbReference type="PROSITE" id="PS50097"/>
    </source>
</evidence>
<dbReference type="OrthoDB" id="1893551at2759"/>